<protein>
    <submittedName>
        <fullName evidence="1">Major facilitator superfamily domain-containing protein</fullName>
    </submittedName>
</protein>
<keyword evidence="2" id="KW-1185">Reference proteome</keyword>
<gene>
    <name evidence="1" type="ORF">BDY19DRAFT_897950</name>
</gene>
<name>A0ACB8TRT4_9APHY</name>
<evidence type="ECO:0000313" key="1">
    <source>
        <dbReference type="EMBL" id="KAI0084753.1"/>
    </source>
</evidence>
<dbReference type="Proteomes" id="UP001055072">
    <property type="component" value="Unassembled WGS sequence"/>
</dbReference>
<sequence length="558" mass="59155">MQRKLQDAGILVTVCCVTVLSVFLSGATGVSIATIGKDLDFKQEDLQWPLNVYALSNGCLLLLCGRLADIFGSRRMFLIGSLWFSIWSVAAALAPNSPSFIIFLGLLGIGVAAITPAGISILSSHFPPGPERGRAFAWLGAGQPVGYIIGLILGGILSDSTASWRTVFWLEAGLAAFLCVMGWFVLPADDTSKRYTRGLDWIGAFLSTAGLALLVYDLAESTTTPKGWATPFIPSLLGTSIILIIGFVLWELHREAKGESVLLPMSMWTQPGAKMGSTILLVFFGWWAFNTLGYYLPLFYQEVQLYTPIQTAVHLIPSGVAGIITNVVTGYLVSRVPGQLLVLFGVFTTLASSIIFGLIKIESTYWGMAFGVSILLPVLDIAYTVSNIQVCSAFPEHSQALAGSIFSVSTRLGTSIGLAVTSTVANTISEKYNKRHPELLQDHPLVLLAGFRAAGWVCCGVLGLSALITVVGWRGVGLVGQSAGKDHTEKPGSTVKPRVAEDIELGVIAPVAAPPLMTVSEVGPSVPASSAVSVNTVVEETSPGAKKNGKNGTDGRGF</sequence>
<dbReference type="EMBL" id="MU274939">
    <property type="protein sequence ID" value="KAI0084753.1"/>
    <property type="molecule type" value="Genomic_DNA"/>
</dbReference>
<organism evidence="1 2">
    <name type="scientific">Irpex rosettiformis</name>
    <dbReference type="NCBI Taxonomy" id="378272"/>
    <lineage>
        <taxon>Eukaryota</taxon>
        <taxon>Fungi</taxon>
        <taxon>Dikarya</taxon>
        <taxon>Basidiomycota</taxon>
        <taxon>Agaricomycotina</taxon>
        <taxon>Agaricomycetes</taxon>
        <taxon>Polyporales</taxon>
        <taxon>Irpicaceae</taxon>
        <taxon>Irpex</taxon>
    </lineage>
</organism>
<comment type="caution">
    <text evidence="1">The sequence shown here is derived from an EMBL/GenBank/DDBJ whole genome shotgun (WGS) entry which is preliminary data.</text>
</comment>
<accession>A0ACB8TRT4</accession>
<proteinExistence type="predicted"/>
<evidence type="ECO:0000313" key="2">
    <source>
        <dbReference type="Proteomes" id="UP001055072"/>
    </source>
</evidence>
<reference evidence="1" key="1">
    <citation type="journal article" date="2021" name="Environ. Microbiol.">
        <title>Gene family expansions and transcriptome signatures uncover fungal adaptations to wood decay.</title>
        <authorList>
            <person name="Hage H."/>
            <person name="Miyauchi S."/>
            <person name="Viragh M."/>
            <person name="Drula E."/>
            <person name="Min B."/>
            <person name="Chaduli D."/>
            <person name="Navarro D."/>
            <person name="Favel A."/>
            <person name="Norest M."/>
            <person name="Lesage-Meessen L."/>
            <person name="Balint B."/>
            <person name="Merenyi Z."/>
            <person name="de Eugenio L."/>
            <person name="Morin E."/>
            <person name="Martinez A.T."/>
            <person name="Baldrian P."/>
            <person name="Stursova M."/>
            <person name="Martinez M.J."/>
            <person name="Novotny C."/>
            <person name="Magnuson J.K."/>
            <person name="Spatafora J.W."/>
            <person name="Maurice S."/>
            <person name="Pangilinan J."/>
            <person name="Andreopoulos W."/>
            <person name="LaButti K."/>
            <person name="Hundley H."/>
            <person name="Na H."/>
            <person name="Kuo A."/>
            <person name="Barry K."/>
            <person name="Lipzen A."/>
            <person name="Henrissat B."/>
            <person name="Riley R."/>
            <person name="Ahrendt S."/>
            <person name="Nagy L.G."/>
            <person name="Grigoriev I.V."/>
            <person name="Martin F."/>
            <person name="Rosso M.N."/>
        </authorList>
    </citation>
    <scope>NUCLEOTIDE SEQUENCE</scope>
    <source>
        <strain evidence="1">CBS 384.51</strain>
    </source>
</reference>